<dbReference type="SMART" id="SM00100">
    <property type="entry name" value="cNMP"/>
    <property type="match status" value="1"/>
</dbReference>
<dbReference type="RefSeq" id="WP_245510944.1">
    <property type="nucleotide sequence ID" value="NZ_SMAR01000005.1"/>
</dbReference>
<protein>
    <submittedName>
        <fullName evidence="6">CRP-like cAMP-binding protein</fullName>
    </submittedName>
</protein>
<evidence type="ECO:0000313" key="7">
    <source>
        <dbReference type="Proteomes" id="UP000295097"/>
    </source>
</evidence>
<dbReference type="Gene3D" id="2.60.120.10">
    <property type="entry name" value="Jelly Rolls"/>
    <property type="match status" value="1"/>
</dbReference>
<dbReference type="GO" id="GO:0003700">
    <property type="term" value="F:DNA-binding transcription factor activity"/>
    <property type="evidence" value="ECO:0007669"/>
    <property type="project" value="TreeGrafter"/>
</dbReference>
<dbReference type="GO" id="GO:0005829">
    <property type="term" value="C:cytosol"/>
    <property type="evidence" value="ECO:0007669"/>
    <property type="project" value="TreeGrafter"/>
</dbReference>
<dbReference type="PROSITE" id="PS51063">
    <property type="entry name" value="HTH_CRP_2"/>
    <property type="match status" value="1"/>
</dbReference>
<dbReference type="CDD" id="cd00038">
    <property type="entry name" value="CAP_ED"/>
    <property type="match status" value="1"/>
</dbReference>
<dbReference type="Gene3D" id="1.10.10.10">
    <property type="entry name" value="Winged helix-like DNA-binding domain superfamily/Winged helix DNA-binding domain"/>
    <property type="match status" value="1"/>
</dbReference>
<keyword evidence="7" id="KW-1185">Reference proteome</keyword>
<dbReference type="Proteomes" id="UP000295097">
    <property type="component" value="Unassembled WGS sequence"/>
</dbReference>
<dbReference type="InterPro" id="IPR050397">
    <property type="entry name" value="Env_Response_Regulators"/>
</dbReference>
<dbReference type="EMBL" id="SMAR01000005">
    <property type="protein sequence ID" value="TCT42118.1"/>
    <property type="molecule type" value="Genomic_DNA"/>
</dbReference>
<evidence type="ECO:0000313" key="6">
    <source>
        <dbReference type="EMBL" id="TCT42118.1"/>
    </source>
</evidence>
<keyword evidence="2" id="KW-0238">DNA-binding</keyword>
<evidence type="ECO:0000256" key="3">
    <source>
        <dbReference type="ARBA" id="ARBA00023163"/>
    </source>
</evidence>
<dbReference type="InterPro" id="IPR036390">
    <property type="entry name" value="WH_DNA-bd_sf"/>
</dbReference>
<evidence type="ECO:0000259" key="5">
    <source>
        <dbReference type="PROSITE" id="PS51063"/>
    </source>
</evidence>
<dbReference type="PROSITE" id="PS50042">
    <property type="entry name" value="CNMP_BINDING_3"/>
    <property type="match status" value="1"/>
</dbReference>
<dbReference type="InterPro" id="IPR036388">
    <property type="entry name" value="WH-like_DNA-bd_sf"/>
</dbReference>
<evidence type="ECO:0000256" key="2">
    <source>
        <dbReference type="ARBA" id="ARBA00023125"/>
    </source>
</evidence>
<feature type="domain" description="Cyclic nucleotide-binding" evidence="4">
    <location>
        <begin position="20"/>
        <end position="122"/>
    </location>
</feature>
<feature type="domain" description="HTH crp-type" evidence="5">
    <location>
        <begin position="155"/>
        <end position="223"/>
    </location>
</feature>
<dbReference type="Pfam" id="PF13545">
    <property type="entry name" value="HTH_Crp_2"/>
    <property type="match status" value="1"/>
</dbReference>
<keyword evidence="1" id="KW-0805">Transcription regulation</keyword>
<dbReference type="PANTHER" id="PTHR24567">
    <property type="entry name" value="CRP FAMILY TRANSCRIPTIONAL REGULATORY PROTEIN"/>
    <property type="match status" value="1"/>
</dbReference>
<accession>A0A4R3NUI7</accession>
<dbReference type="PANTHER" id="PTHR24567:SF74">
    <property type="entry name" value="HTH-TYPE TRANSCRIPTIONAL REGULATOR ARCR"/>
    <property type="match status" value="1"/>
</dbReference>
<dbReference type="InterPro" id="IPR012318">
    <property type="entry name" value="HTH_CRP"/>
</dbReference>
<dbReference type="InterPro" id="IPR018490">
    <property type="entry name" value="cNMP-bd_dom_sf"/>
</dbReference>
<dbReference type="AlphaFoldDB" id="A0A4R3NUI7"/>
<dbReference type="SUPFAM" id="SSF51206">
    <property type="entry name" value="cAMP-binding domain-like"/>
    <property type="match status" value="1"/>
</dbReference>
<reference evidence="6 7" key="1">
    <citation type="submission" date="2019-03" db="EMBL/GenBank/DDBJ databases">
        <title>Freshwater and sediment microbial communities from various areas in North America, analyzing microbe dynamics in response to fracking.</title>
        <authorList>
            <person name="Lamendella R."/>
        </authorList>
    </citation>
    <scope>NUCLEOTIDE SEQUENCE [LARGE SCALE GENOMIC DNA]</scope>
    <source>
        <strain evidence="6 7">175.2</strain>
    </source>
</reference>
<evidence type="ECO:0000256" key="1">
    <source>
        <dbReference type="ARBA" id="ARBA00023015"/>
    </source>
</evidence>
<gene>
    <name evidence="6" type="ORF">EDC90_1005133</name>
</gene>
<sequence length="228" mass="25274">MNRTLLLNERKKTLFVETKLTAAMDMATMNRLMECATFANCYPRDVVFREGDPATHFYSVLSGYVRLFRQSSEGREADIRVCGPGDSFGDDLIFAGDTYEYHAQAADKAMLARYDLNKVRNIAETDGGMLARAIASSLSGELQETLECVANDRLNTAVQRVAYYLLEQCEGQDAPASFRLAFQKSLLAGKLGLAPEALSRAFATLKDLGVQVHGRIIEIEDIDALKRV</sequence>
<dbReference type="Pfam" id="PF00027">
    <property type="entry name" value="cNMP_binding"/>
    <property type="match status" value="1"/>
</dbReference>
<proteinExistence type="predicted"/>
<evidence type="ECO:0000259" key="4">
    <source>
        <dbReference type="PROSITE" id="PS50042"/>
    </source>
</evidence>
<dbReference type="InterPro" id="IPR000595">
    <property type="entry name" value="cNMP-bd_dom"/>
</dbReference>
<dbReference type="GO" id="GO:0003677">
    <property type="term" value="F:DNA binding"/>
    <property type="evidence" value="ECO:0007669"/>
    <property type="project" value="UniProtKB-KW"/>
</dbReference>
<name>A0A4R3NUI7_9HYPH</name>
<dbReference type="SUPFAM" id="SSF46785">
    <property type="entry name" value="Winged helix' DNA-binding domain"/>
    <property type="match status" value="1"/>
</dbReference>
<organism evidence="6 7">
    <name type="scientific">Martelella mediterranea</name>
    <dbReference type="NCBI Taxonomy" id="293089"/>
    <lineage>
        <taxon>Bacteria</taxon>
        <taxon>Pseudomonadati</taxon>
        <taxon>Pseudomonadota</taxon>
        <taxon>Alphaproteobacteria</taxon>
        <taxon>Hyphomicrobiales</taxon>
        <taxon>Aurantimonadaceae</taxon>
        <taxon>Martelella</taxon>
    </lineage>
</organism>
<comment type="caution">
    <text evidence="6">The sequence shown here is derived from an EMBL/GenBank/DDBJ whole genome shotgun (WGS) entry which is preliminary data.</text>
</comment>
<dbReference type="InterPro" id="IPR014710">
    <property type="entry name" value="RmlC-like_jellyroll"/>
</dbReference>
<keyword evidence="3" id="KW-0804">Transcription</keyword>